<gene>
    <name evidence="2" type="ORF">F0U60_31120</name>
</gene>
<dbReference type="InterPro" id="IPR016084">
    <property type="entry name" value="Haem_Oase-like_multi-hlx"/>
</dbReference>
<dbReference type="SUPFAM" id="SSF48613">
    <property type="entry name" value="Heme oxygenase-like"/>
    <property type="match status" value="1"/>
</dbReference>
<dbReference type="PANTHER" id="PTHR40279:SF3">
    <property type="entry name" value="4-AMINOBENZOATE SYNTHASE"/>
    <property type="match status" value="1"/>
</dbReference>
<protein>
    <submittedName>
        <fullName evidence="2">Iron-containing redox enzyme family protein</fullName>
    </submittedName>
</protein>
<organism evidence="2 3">
    <name type="scientific">Archangium minus</name>
    <dbReference type="NCBI Taxonomy" id="83450"/>
    <lineage>
        <taxon>Bacteria</taxon>
        <taxon>Pseudomonadati</taxon>
        <taxon>Myxococcota</taxon>
        <taxon>Myxococcia</taxon>
        <taxon>Myxococcales</taxon>
        <taxon>Cystobacterineae</taxon>
        <taxon>Archangiaceae</taxon>
        <taxon>Archangium</taxon>
    </lineage>
</organism>
<dbReference type="Proteomes" id="UP001611383">
    <property type="component" value="Chromosome"/>
</dbReference>
<evidence type="ECO:0000256" key="1">
    <source>
        <dbReference type="ARBA" id="ARBA00023002"/>
    </source>
</evidence>
<dbReference type="EMBL" id="CP043494">
    <property type="protein sequence ID" value="WNG48097.1"/>
    <property type="molecule type" value="Genomic_DNA"/>
</dbReference>
<accession>A0ABY9WY80</accession>
<evidence type="ECO:0000313" key="3">
    <source>
        <dbReference type="Proteomes" id="UP001611383"/>
    </source>
</evidence>
<proteinExistence type="predicted"/>
<keyword evidence="3" id="KW-1185">Reference proteome</keyword>
<keyword evidence="1" id="KW-0560">Oxidoreductase</keyword>
<dbReference type="Pfam" id="PF14518">
    <property type="entry name" value="Haem_oxygenas_2"/>
    <property type="match status" value="1"/>
</dbReference>
<evidence type="ECO:0000313" key="2">
    <source>
        <dbReference type="EMBL" id="WNG48097.1"/>
    </source>
</evidence>
<sequence>MRNVKEFISNLAESVFSHEALNNNFYTAWMAGPLDLPRVEIFARNYLVRTNNTSTMVALSFLSTADVLARVEIVKNLHSEFGYGNPAKAHIVLLEGFLTQLLSRLAGRSYQLSELERLPILPTTSQFVVEQRQLYTHSNERMVLGTLLAQEWLAYSMLTRLYEGARNYRHLFRTLDEFHENCEYFYVHIGEAEKDHKEQAIVSANRVCRTDEELAELKNGFDKFLGITAAFWRGIHEEMSKVRTAA</sequence>
<name>A0ABY9WY80_9BACT</name>
<dbReference type="RefSeq" id="WP_395805192.1">
    <property type="nucleotide sequence ID" value="NZ_CP043494.1"/>
</dbReference>
<dbReference type="Gene3D" id="1.20.910.10">
    <property type="entry name" value="Heme oxygenase-like"/>
    <property type="match status" value="1"/>
</dbReference>
<dbReference type="PANTHER" id="PTHR40279">
    <property type="entry name" value="PQQC-LIKE PROTEIN"/>
    <property type="match status" value="1"/>
</dbReference>
<reference evidence="2 3" key="1">
    <citation type="submission" date="2019-08" db="EMBL/GenBank/DDBJ databases">
        <title>Archangium and Cystobacter genomes.</title>
        <authorList>
            <person name="Chen I.-C.K."/>
            <person name="Wielgoss S."/>
        </authorList>
    </citation>
    <scope>NUCLEOTIDE SEQUENCE [LARGE SCALE GENOMIC DNA]</scope>
    <source>
        <strain evidence="2 3">Cbm 6</strain>
    </source>
</reference>
<dbReference type="InterPro" id="IPR039068">
    <property type="entry name" value="PqqC-like"/>
</dbReference>